<feature type="domain" description="DnaB/C C-terminal" evidence="3">
    <location>
        <begin position="331"/>
        <end position="394"/>
    </location>
</feature>
<feature type="compositionally biased region" description="Basic and acidic residues" evidence="2">
    <location>
        <begin position="429"/>
        <end position="456"/>
    </location>
</feature>
<comment type="caution">
    <text evidence="5">The sequence shown here is derived from an EMBL/GenBank/DDBJ whole genome shotgun (WGS) entry which is preliminary data.</text>
</comment>
<keyword evidence="5" id="KW-0547">Nucleotide-binding</keyword>
<accession>A0A2N6QJ50</accession>
<dbReference type="AlphaFoldDB" id="A0A2N6QJ50"/>
<feature type="region of interest" description="Disordered" evidence="2">
    <location>
        <begin position="391"/>
        <end position="472"/>
    </location>
</feature>
<name>A0A2N6QJ50_9STAP</name>
<evidence type="ECO:0000259" key="4">
    <source>
        <dbReference type="Pfam" id="PF25888"/>
    </source>
</evidence>
<keyword evidence="5" id="KW-0347">Helicase</keyword>
<dbReference type="RefSeq" id="WP_070502387.1">
    <property type="nucleotide sequence ID" value="NZ_JAASJD010000005.1"/>
</dbReference>
<organism evidence="5 6">
    <name type="scientific">Staphylococcus pettenkoferi</name>
    <dbReference type="NCBI Taxonomy" id="170573"/>
    <lineage>
        <taxon>Bacteria</taxon>
        <taxon>Bacillati</taxon>
        <taxon>Bacillota</taxon>
        <taxon>Bacilli</taxon>
        <taxon>Bacillales</taxon>
        <taxon>Staphylococcaceae</taxon>
        <taxon>Staphylococcus</taxon>
    </lineage>
</organism>
<dbReference type="GO" id="GO:0004386">
    <property type="term" value="F:helicase activity"/>
    <property type="evidence" value="ECO:0007669"/>
    <property type="project" value="UniProtKB-KW"/>
</dbReference>
<keyword evidence="5" id="KW-0378">Hydrolase</keyword>
<dbReference type="Proteomes" id="UP000235748">
    <property type="component" value="Unassembled WGS sequence"/>
</dbReference>
<dbReference type="Pfam" id="PF25888">
    <property type="entry name" value="WHD_DnaB"/>
    <property type="match status" value="1"/>
</dbReference>
<keyword evidence="5" id="KW-0067">ATP-binding</keyword>
<dbReference type="InterPro" id="IPR034829">
    <property type="entry name" value="DnaD-like_sf"/>
</dbReference>
<proteinExistence type="inferred from homology"/>
<evidence type="ECO:0000313" key="6">
    <source>
        <dbReference type="Proteomes" id="UP000235748"/>
    </source>
</evidence>
<evidence type="ECO:0000259" key="3">
    <source>
        <dbReference type="Pfam" id="PF07261"/>
    </source>
</evidence>
<evidence type="ECO:0000256" key="1">
    <source>
        <dbReference type="ARBA" id="ARBA00093462"/>
    </source>
</evidence>
<feature type="domain" description="Replicative helicase loading/DNA remodeling protein DnaB N-terminal winged helix" evidence="4">
    <location>
        <begin position="11"/>
        <end position="261"/>
    </location>
</feature>
<dbReference type="InterPro" id="IPR006343">
    <property type="entry name" value="DnaB/C_C"/>
</dbReference>
<evidence type="ECO:0000256" key="2">
    <source>
        <dbReference type="SAM" id="MobiDB-lite"/>
    </source>
</evidence>
<dbReference type="InterPro" id="IPR058660">
    <property type="entry name" value="WHD_DnaB"/>
</dbReference>
<feature type="compositionally biased region" description="Polar residues" evidence="2">
    <location>
        <begin position="461"/>
        <end position="472"/>
    </location>
</feature>
<dbReference type="STRING" id="170573.GCA_001076995_01559"/>
<sequence>MNLKSKDYGLRAKDDFQILRQFQFHSNHMDILNRLFTPLIGSSSTGLYIYLDQFSGQASQSELTHYTIMSELKINLLEFRKQMDVLEAIGLVKTYVHHDTAHSHFIYELIQPPTGKQFFDDPMLSVFLYSEVGHQRYHQLKRFFASSKTQVDLSQFTEITRKYTDVFNIPHQRVPDTDIQVTEEQTYQGLNLSDVEFDFEALYDLLQSHFISSKIIGSQTKQLITQLATLYGLTPEAMKSIILKSLTSDQELSFEELRKHARTYYLMEHDQQLPNIQVKQPAQANTQVQGTANSAAKNEEDELKPGSDSWLELLDNTSPIEMLASWSESEPTDHQKRMVEELVEREKLSFGVINILLQYVMLKEDMKLPKNYIMEIASNWKKKGYTTAKQAYQQTMQQESKKKEKKAQPQRNYRPQYQPYSRELTPEWLKNREQRSQQKEDSSNEEHDEQFEKERQAFLQDLQQTWNGGKKE</sequence>
<dbReference type="EMBL" id="PNGG01000002">
    <property type="protein sequence ID" value="PMC19613.1"/>
    <property type="molecule type" value="Genomic_DNA"/>
</dbReference>
<comment type="similarity">
    <text evidence="1">Belongs to the DnaB/DnaD family.</text>
</comment>
<gene>
    <name evidence="5" type="ORF">CJ235_04415</name>
</gene>
<feature type="compositionally biased region" description="Low complexity" evidence="2">
    <location>
        <begin position="409"/>
        <end position="422"/>
    </location>
</feature>
<reference evidence="5 6" key="1">
    <citation type="submission" date="2017-09" db="EMBL/GenBank/DDBJ databases">
        <title>Bacterial strain isolated from the female urinary microbiota.</title>
        <authorList>
            <person name="Thomas-White K."/>
            <person name="Kumar N."/>
            <person name="Forster S."/>
            <person name="Putonti C."/>
            <person name="Lawley T."/>
            <person name="Wolfe A.J."/>
        </authorList>
    </citation>
    <scope>NUCLEOTIDE SEQUENCE [LARGE SCALE GENOMIC DNA]</scope>
    <source>
        <strain evidence="5 6">UMB0834</strain>
    </source>
</reference>
<dbReference type="Pfam" id="PF07261">
    <property type="entry name" value="DnaB_2"/>
    <property type="match status" value="1"/>
</dbReference>
<evidence type="ECO:0000313" key="5">
    <source>
        <dbReference type="EMBL" id="PMC19613.1"/>
    </source>
</evidence>
<protein>
    <submittedName>
        <fullName evidence="5">Helicase DnaB</fullName>
    </submittedName>
</protein>
<dbReference type="Gene3D" id="1.10.10.630">
    <property type="entry name" value="DnaD domain-like"/>
    <property type="match status" value="1"/>
</dbReference>